<dbReference type="AlphaFoldDB" id="A0AAD5RDL0"/>
<evidence type="ECO:0000313" key="2">
    <source>
        <dbReference type="Proteomes" id="UP001196413"/>
    </source>
</evidence>
<proteinExistence type="predicted"/>
<comment type="caution">
    <text evidence="1">The sequence shown here is derived from an EMBL/GenBank/DDBJ whole genome shotgun (WGS) entry which is preliminary data.</text>
</comment>
<dbReference type="Proteomes" id="UP001196413">
    <property type="component" value="Unassembled WGS sequence"/>
</dbReference>
<reference evidence="1" key="1">
    <citation type="submission" date="2021-06" db="EMBL/GenBank/DDBJ databases">
        <title>Parelaphostrongylus tenuis whole genome reference sequence.</title>
        <authorList>
            <person name="Garwood T.J."/>
            <person name="Larsen P.A."/>
            <person name="Fountain-Jones N.M."/>
            <person name="Garbe J.R."/>
            <person name="Macchietto M.G."/>
            <person name="Kania S.A."/>
            <person name="Gerhold R.W."/>
            <person name="Richards J.E."/>
            <person name="Wolf T.M."/>
        </authorList>
    </citation>
    <scope>NUCLEOTIDE SEQUENCE</scope>
    <source>
        <strain evidence="1">MNPRO001-30</strain>
        <tissue evidence="1">Meninges</tissue>
    </source>
</reference>
<accession>A0AAD5RDL0</accession>
<protein>
    <submittedName>
        <fullName evidence="1">Uncharacterized protein</fullName>
    </submittedName>
</protein>
<evidence type="ECO:0000313" key="1">
    <source>
        <dbReference type="EMBL" id="KAJ1374485.1"/>
    </source>
</evidence>
<name>A0AAD5RDL0_PARTN</name>
<keyword evidence="2" id="KW-1185">Reference proteome</keyword>
<organism evidence="1 2">
    <name type="scientific">Parelaphostrongylus tenuis</name>
    <name type="common">Meningeal worm</name>
    <dbReference type="NCBI Taxonomy" id="148309"/>
    <lineage>
        <taxon>Eukaryota</taxon>
        <taxon>Metazoa</taxon>
        <taxon>Ecdysozoa</taxon>
        <taxon>Nematoda</taxon>
        <taxon>Chromadorea</taxon>
        <taxon>Rhabditida</taxon>
        <taxon>Rhabditina</taxon>
        <taxon>Rhabditomorpha</taxon>
        <taxon>Strongyloidea</taxon>
        <taxon>Metastrongylidae</taxon>
        <taxon>Parelaphostrongylus</taxon>
    </lineage>
</organism>
<dbReference type="EMBL" id="JAHQIW010007462">
    <property type="protein sequence ID" value="KAJ1374485.1"/>
    <property type="molecule type" value="Genomic_DNA"/>
</dbReference>
<gene>
    <name evidence="1" type="ORF">KIN20_037183</name>
</gene>
<sequence length="56" mass="6587">MRTPSLVYLPLRSSRNSAFCSGREWEEEQEEEEEEKTRKIEKFSLSLVLFCSVCAK</sequence>